<reference evidence="1 2" key="1">
    <citation type="journal article" date="2005" name="Science">
        <title>Genome sequence of Theileria parva, a bovine pathogen that transforms lymphocytes.</title>
        <authorList>
            <person name="Gardner M.J."/>
            <person name="Bishop R."/>
            <person name="Shah T."/>
            <person name="de Villiers E.P."/>
            <person name="Carlton J.M."/>
            <person name="Hall N."/>
            <person name="Ren Q."/>
            <person name="Paulsen I.T."/>
            <person name="Pain A."/>
            <person name="Berriman M."/>
            <person name="Wilson R.J.M."/>
            <person name="Sato S."/>
            <person name="Ralph S.A."/>
            <person name="Mann D.J."/>
            <person name="Xiong Z."/>
            <person name="Shallom S.J."/>
            <person name="Weidman J."/>
            <person name="Jiang L."/>
            <person name="Lynn J."/>
            <person name="Weaver B."/>
            <person name="Shoaibi A."/>
            <person name="Domingo A.R."/>
            <person name="Wasawo D."/>
            <person name="Crabtree J."/>
            <person name="Wortman J.R."/>
            <person name="Haas B."/>
            <person name="Angiuoli S.V."/>
            <person name="Creasy T.H."/>
            <person name="Lu C."/>
            <person name="Suh B."/>
            <person name="Silva J.C."/>
            <person name="Utterback T.R."/>
            <person name="Feldblyum T.V."/>
            <person name="Pertea M."/>
            <person name="Allen J."/>
            <person name="Nierman W.C."/>
            <person name="Taracha E.L.N."/>
            <person name="Salzberg S.L."/>
            <person name="White O.R."/>
            <person name="Fitzhugh H.A."/>
            <person name="Morzaria S."/>
            <person name="Venter J.C."/>
            <person name="Fraser C.M."/>
            <person name="Nene V."/>
        </authorList>
    </citation>
    <scope>NUCLEOTIDE SEQUENCE [LARGE SCALE GENOMIC DNA]</scope>
    <source>
        <strain evidence="1 2">Muguga</strain>
    </source>
</reference>
<gene>
    <name evidence="1" type="ordered locus">TP01_0436</name>
</gene>
<dbReference type="Proteomes" id="UP000001949">
    <property type="component" value="Unassembled WGS sequence"/>
</dbReference>
<dbReference type="RefSeq" id="XP_765963.1">
    <property type="nucleotide sequence ID" value="XM_760870.1"/>
</dbReference>
<dbReference type="GeneID" id="3502429"/>
<evidence type="ECO:0000313" key="1">
    <source>
        <dbReference type="EMBL" id="EAN33680.1"/>
    </source>
</evidence>
<dbReference type="VEuPathDB" id="PiroplasmaDB:TpMuguga_01g00436"/>
<proteinExistence type="predicted"/>
<name>Q4N8M8_THEPA</name>
<protein>
    <submittedName>
        <fullName evidence="1">Uncharacterized protein</fullName>
    </submittedName>
</protein>
<comment type="caution">
    <text evidence="1">The sequence shown here is derived from an EMBL/GenBank/DDBJ whole genome shotgun (WGS) entry which is preliminary data.</text>
</comment>
<dbReference type="EMBL" id="AAGK01000001">
    <property type="protein sequence ID" value="EAN33680.1"/>
    <property type="molecule type" value="Genomic_DNA"/>
</dbReference>
<accession>Q4N8M8</accession>
<organism evidence="1 2">
    <name type="scientific">Theileria parva</name>
    <name type="common">East coast fever infection agent</name>
    <dbReference type="NCBI Taxonomy" id="5875"/>
    <lineage>
        <taxon>Eukaryota</taxon>
        <taxon>Sar</taxon>
        <taxon>Alveolata</taxon>
        <taxon>Apicomplexa</taxon>
        <taxon>Aconoidasida</taxon>
        <taxon>Piroplasmida</taxon>
        <taxon>Theileriidae</taxon>
        <taxon>Theileria</taxon>
    </lineage>
</organism>
<keyword evidence="2" id="KW-1185">Reference proteome</keyword>
<dbReference type="InParanoid" id="Q4N8M8"/>
<sequence length="151" mass="17432">MGSLSKKGFKKINEGQWSVTYISGESLVKFLTNPVLCYCDKDVCDDDSKYDKKLCNMDVDVGIDCIIEIPGNYINTKNCYYMSTSANDPVFEKLLKVSEGKYLYYMDKDKHITDVKSEQENVIYWSPDCKYEKFKVCLGYIKVLSKILIMI</sequence>
<evidence type="ECO:0000313" key="2">
    <source>
        <dbReference type="Proteomes" id="UP000001949"/>
    </source>
</evidence>
<dbReference type="KEGG" id="tpv:TP01_0436"/>
<dbReference type="AlphaFoldDB" id="Q4N8M8"/>